<dbReference type="GO" id="GO:0005778">
    <property type="term" value="C:peroxisomal membrane"/>
    <property type="evidence" value="ECO:0007669"/>
    <property type="project" value="TreeGrafter"/>
</dbReference>
<dbReference type="PROSITE" id="PS50929">
    <property type="entry name" value="ABC_TM1F"/>
    <property type="match status" value="1"/>
</dbReference>
<name>R7U674_CAPTE</name>
<dbReference type="GO" id="GO:0006635">
    <property type="term" value="P:fatty acid beta-oxidation"/>
    <property type="evidence" value="ECO:0007669"/>
    <property type="project" value="TreeGrafter"/>
</dbReference>
<proteinExistence type="inferred from homology"/>
<dbReference type="STRING" id="283909.R7U674"/>
<evidence type="ECO:0000259" key="8">
    <source>
        <dbReference type="PROSITE" id="PS50929"/>
    </source>
</evidence>
<dbReference type="PROSITE" id="PS50893">
    <property type="entry name" value="ABC_TRANSPORTER_2"/>
    <property type="match status" value="1"/>
</dbReference>
<evidence type="ECO:0000256" key="1">
    <source>
        <dbReference type="ARBA" id="ARBA00008575"/>
    </source>
</evidence>
<evidence type="ECO:0000313" key="11">
    <source>
        <dbReference type="Proteomes" id="UP000014760"/>
    </source>
</evidence>
<dbReference type="Proteomes" id="UP000014760">
    <property type="component" value="Unassembled WGS sequence"/>
</dbReference>
<dbReference type="GO" id="GO:0005524">
    <property type="term" value="F:ATP binding"/>
    <property type="evidence" value="ECO:0007669"/>
    <property type="project" value="InterPro"/>
</dbReference>
<keyword evidence="3 6" id="KW-0812">Transmembrane</keyword>
<dbReference type="InterPro" id="IPR003439">
    <property type="entry name" value="ABC_transporter-like_ATP-bd"/>
</dbReference>
<organism evidence="9">
    <name type="scientific">Capitella teleta</name>
    <name type="common">Polychaete worm</name>
    <dbReference type="NCBI Taxonomy" id="283909"/>
    <lineage>
        <taxon>Eukaryota</taxon>
        <taxon>Metazoa</taxon>
        <taxon>Spiralia</taxon>
        <taxon>Lophotrochozoa</taxon>
        <taxon>Annelida</taxon>
        <taxon>Polychaeta</taxon>
        <taxon>Sedentaria</taxon>
        <taxon>Scolecida</taxon>
        <taxon>Capitellidae</taxon>
        <taxon>Capitella</taxon>
    </lineage>
</organism>
<dbReference type="Gene3D" id="3.40.50.300">
    <property type="entry name" value="P-loop containing nucleotide triphosphate hydrolases"/>
    <property type="match status" value="1"/>
</dbReference>
<feature type="transmembrane region" description="Helical" evidence="6">
    <location>
        <begin position="71"/>
        <end position="91"/>
    </location>
</feature>
<dbReference type="OMA" id="KQFHDME"/>
<dbReference type="HOGENOM" id="CLU_007587_7_0_1"/>
<reference evidence="11" key="1">
    <citation type="submission" date="2012-12" db="EMBL/GenBank/DDBJ databases">
        <authorList>
            <person name="Hellsten U."/>
            <person name="Grimwood J."/>
            <person name="Chapman J.A."/>
            <person name="Shapiro H."/>
            <person name="Aerts A."/>
            <person name="Otillar R.P."/>
            <person name="Terry A.Y."/>
            <person name="Boore J.L."/>
            <person name="Simakov O."/>
            <person name="Marletaz F."/>
            <person name="Cho S.-J."/>
            <person name="Edsinger-Gonzales E."/>
            <person name="Havlak P."/>
            <person name="Kuo D.-H."/>
            <person name="Larsson T."/>
            <person name="Lv J."/>
            <person name="Arendt D."/>
            <person name="Savage R."/>
            <person name="Osoegawa K."/>
            <person name="de Jong P."/>
            <person name="Lindberg D.R."/>
            <person name="Seaver E.C."/>
            <person name="Weisblat D.A."/>
            <person name="Putnam N.H."/>
            <person name="Grigoriev I.V."/>
            <person name="Rokhsar D.S."/>
        </authorList>
    </citation>
    <scope>NUCLEOTIDE SEQUENCE</scope>
    <source>
        <strain evidence="11">I ESC-2004</strain>
    </source>
</reference>
<evidence type="ECO:0000259" key="7">
    <source>
        <dbReference type="PROSITE" id="PS50893"/>
    </source>
</evidence>
<dbReference type="InterPro" id="IPR017871">
    <property type="entry name" value="ABC_transporter-like_CS"/>
</dbReference>
<evidence type="ECO:0000256" key="4">
    <source>
        <dbReference type="ARBA" id="ARBA00022989"/>
    </source>
</evidence>
<feature type="transmembrane region" description="Helical" evidence="6">
    <location>
        <begin position="148"/>
        <end position="167"/>
    </location>
</feature>
<reference evidence="10" key="3">
    <citation type="submission" date="2015-06" db="UniProtKB">
        <authorList>
            <consortium name="EnsemblMetazoa"/>
        </authorList>
    </citation>
    <scope>IDENTIFICATION</scope>
</reference>
<feature type="domain" description="ABC transporter" evidence="7">
    <location>
        <begin position="358"/>
        <end position="573"/>
    </location>
</feature>
<evidence type="ECO:0000313" key="10">
    <source>
        <dbReference type="EnsemblMetazoa" id="CapteP108590"/>
    </source>
</evidence>
<comment type="similarity">
    <text evidence="1">Belongs to the ABC transporter superfamily. ABCD family. Peroxisomal fatty acyl CoA transporter (TC 3.A.1.203) subfamily.</text>
</comment>
<dbReference type="AlphaFoldDB" id="R7U674"/>
<protein>
    <recommendedName>
        <fullName evidence="12">ABC transporter domain-containing protein</fullName>
    </recommendedName>
</protein>
<dbReference type="Gene3D" id="1.20.1560.10">
    <property type="entry name" value="ABC transporter type 1, transmembrane domain"/>
    <property type="match status" value="1"/>
</dbReference>
<evidence type="ECO:0000256" key="3">
    <source>
        <dbReference type="ARBA" id="ARBA00022692"/>
    </source>
</evidence>
<feature type="domain" description="ABC transmembrane type-1" evidence="8">
    <location>
        <begin position="28"/>
        <end position="299"/>
    </location>
</feature>
<dbReference type="GO" id="GO:0015910">
    <property type="term" value="P:long-chain fatty acid import into peroxisome"/>
    <property type="evidence" value="ECO:0007669"/>
    <property type="project" value="TreeGrafter"/>
</dbReference>
<keyword evidence="11" id="KW-1185">Reference proteome</keyword>
<evidence type="ECO:0000313" key="9">
    <source>
        <dbReference type="EMBL" id="ELT99191.1"/>
    </source>
</evidence>
<dbReference type="EnsemblMetazoa" id="CapteT108590">
    <property type="protein sequence ID" value="CapteP108590"/>
    <property type="gene ID" value="CapteG108590"/>
</dbReference>
<feature type="transmembrane region" description="Helical" evidence="6">
    <location>
        <begin position="28"/>
        <end position="51"/>
    </location>
</feature>
<evidence type="ECO:0008006" key="12">
    <source>
        <dbReference type="Google" id="ProtNLM"/>
    </source>
</evidence>
<dbReference type="SUPFAM" id="SSF90123">
    <property type="entry name" value="ABC transporter transmembrane region"/>
    <property type="match status" value="1"/>
</dbReference>
<accession>R7U674</accession>
<dbReference type="CDD" id="cd03223">
    <property type="entry name" value="ABCD_peroxisomal_ALDP"/>
    <property type="match status" value="1"/>
</dbReference>
<feature type="transmembrane region" description="Helical" evidence="6">
    <location>
        <begin position="173"/>
        <end position="201"/>
    </location>
</feature>
<dbReference type="GO" id="GO:0005324">
    <property type="term" value="F:long-chain fatty acid transmembrane transporter activity"/>
    <property type="evidence" value="ECO:0007669"/>
    <property type="project" value="TreeGrafter"/>
</dbReference>
<feature type="transmembrane region" description="Helical" evidence="6">
    <location>
        <begin position="267"/>
        <end position="286"/>
    </location>
</feature>
<evidence type="ECO:0000256" key="6">
    <source>
        <dbReference type="SAM" id="Phobius"/>
    </source>
</evidence>
<keyword evidence="2" id="KW-0813">Transport</keyword>
<dbReference type="GO" id="GO:0007031">
    <property type="term" value="P:peroxisome organization"/>
    <property type="evidence" value="ECO:0007669"/>
    <property type="project" value="TreeGrafter"/>
</dbReference>
<keyword evidence="4 6" id="KW-1133">Transmembrane helix</keyword>
<dbReference type="GO" id="GO:0140359">
    <property type="term" value="F:ABC-type transporter activity"/>
    <property type="evidence" value="ECO:0007669"/>
    <property type="project" value="InterPro"/>
</dbReference>
<evidence type="ECO:0000256" key="2">
    <source>
        <dbReference type="ARBA" id="ARBA00022448"/>
    </source>
</evidence>
<feature type="non-terminal residue" evidence="9">
    <location>
        <position position="1"/>
    </location>
</feature>
<dbReference type="InterPro" id="IPR036640">
    <property type="entry name" value="ABC1_TM_sf"/>
</dbReference>
<dbReference type="InterPro" id="IPR050835">
    <property type="entry name" value="ABC_transporter_sub-D"/>
</dbReference>
<dbReference type="OrthoDB" id="422637at2759"/>
<dbReference type="PANTHER" id="PTHR11384">
    <property type="entry name" value="ATP-BINDING CASSETTE, SUB-FAMILY D MEMBER"/>
    <property type="match status" value="1"/>
</dbReference>
<dbReference type="EMBL" id="AMQN01010141">
    <property type="status" value="NOT_ANNOTATED_CDS"/>
    <property type="molecule type" value="Genomic_DNA"/>
</dbReference>
<dbReference type="Pfam" id="PF00005">
    <property type="entry name" value="ABC_tran"/>
    <property type="match status" value="1"/>
</dbReference>
<dbReference type="EMBL" id="KB307129">
    <property type="protein sequence ID" value="ELT99191.1"/>
    <property type="molecule type" value="Genomic_DNA"/>
</dbReference>
<sequence length="577" mass="66095">RFHFDLKFFKRFLKILKLLFPRLKSANVLLFSLLLALVLLEQVVIYFVGLVPSKYYSVLGDKDKTAFRNHTLYALLLIVSIAFIVATEKYVMSVFHVTARKVLTLHLHKRYFHSLLYYHLNVLDDQVDNPDQRITQDVNKMCDTFSQIVAKLLVSPFTIVYYMYTTWEKTGYIGPLCVVGFFAISTVFNKFLMSAVVHLVYKQEKYEGDFRYKHMQIRSNAESVAFYRACRLEEWKTNYRLRKLIGVQQRLILKEYALNFSIQMADYLGSILSYVVLAIPIFSGVYDDLSPSDLSALISENAFVTIYLISCFTRLIDMSIQVTDIAGTAHRSVINRLMDSCLILRLHSSSEDQVHRAFSVQKLTYCAPRPDAAPLVQDLTFNFSVGDNIVITGDSGCGKSSLLRVVDALWPAKQGVVESYASHGHTGIIFLPQKALLTDGSLRQQITYPYCNQNSGAPDDVQIIQFLKDADLDHLIERTGGLDVDVDWNWHDVLSPGEMQRLSFVRLFYHAPPFAVLDESTSQVSIKMEQKLYDICRQLNITVMSVGHRDSLLAYHDLELRILGEGKWELNRLRENS</sequence>
<dbReference type="Pfam" id="PF06472">
    <property type="entry name" value="ABC_membrane_2"/>
    <property type="match status" value="1"/>
</dbReference>
<evidence type="ECO:0000256" key="5">
    <source>
        <dbReference type="ARBA" id="ARBA00023136"/>
    </source>
</evidence>
<dbReference type="GO" id="GO:0016887">
    <property type="term" value="F:ATP hydrolysis activity"/>
    <property type="evidence" value="ECO:0007669"/>
    <property type="project" value="InterPro"/>
</dbReference>
<gene>
    <name evidence="9" type="ORF">CAPTEDRAFT_108590</name>
</gene>
<dbReference type="InterPro" id="IPR027417">
    <property type="entry name" value="P-loop_NTPase"/>
</dbReference>
<dbReference type="InterPro" id="IPR011527">
    <property type="entry name" value="ABC1_TM_dom"/>
</dbReference>
<dbReference type="GO" id="GO:0042760">
    <property type="term" value="P:very long-chain fatty acid catabolic process"/>
    <property type="evidence" value="ECO:0007669"/>
    <property type="project" value="TreeGrafter"/>
</dbReference>
<dbReference type="PANTHER" id="PTHR11384:SF59">
    <property type="entry name" value="LYSOSOMAL COBALAMIN TRANSPORTER ABCD4"/>
    <property type="match status" value="1"/>
</dbReference>
<dbReference type="PROSITE" id="PS00211">
    <property type="entry name" value="ABC_TRANSPORTER_1"/>
    <property type="match status" value="1"/>
</dbReference>
<dbReference type="SUPFAM" id="SSF52540">
    <property type="entry name" value="P-loop containing nucleoside triphosphate hydrolases"/>
    <property type="match status" value="1"/>
</dbReference>
<reference evidence="9 11" key="2">
    <citation type="journal article" date="2013" name="Nature">
        <title>Insights into bilaterian evolution from three spiralian genomes.</title>
        <authorList>
            <person name="Simakov O."/>
            <person name="Marletaz F."/>
            <person name="Cho S.J."/>
            <person name="Edsinger-Gonzales E."/>
            <person name="Havlak P."/>
            <person name="Hellsten U."/>
            <person name="Kuo D.H."/>
            <person name="Larsson T."/>
            <person name="Lv J."/>
            <person name="Arendt D."/>
            <person name="Savage R."/>
            <person name="Osoegawa K."/>
            <person name="de Jong P."/>
            <person name="Grimwood J."/>
            <person name="Chapman J.A."/>
            <person name="Shapiro H."/>
            <person name="Aerts A."/>
            <person name="Otillar R.P."/>
            <person name="Terry A.Y."/>
            <person name="Boore J.L."/>
            <person name="Grigoriev I.V."/>
            <person name="Lindberg D.R."/>
            <person name="Seaver E.C."/>
            <person name="Weisblat D.A."/>
            <person name="Putnam N.H."/>
            <person name="Rokhsar D.S."/>
        </authorList>
    </citation>
    <scope>NUCLEOTIDE SEQUENCE</scope>
    <source>
        <strain evidence="9 11">I ESC-2004</strain>
    </source>
</reference>
<keyword evidence="5 6" id="KW-0472">Membrane</keyword>